<sequence>MIDDERALRQAIIDKCLWMNASGLNQGTSGNISARFGDRMLITPSATPYDDLRPEMIASMPIVGAEAEGYGHWQGPLKPSTEWRFHLDIFAARPDVGAIVHTHSTYATVLAIARKPIPACHYMIAAFGGTDIRVGDYATYGTAALSAHALTALEGRNGCLLANHGMIAAGPGLDKAMWLAVELETLAKQYYLALQIGGPVILSDAEIADAAKGFASYGLQDKRPLTAE</sequence>
<evidence type="ECO:0000259" key="3">
    <source>
        <dbReference type="SMART" id="SM01007"/>
    </source>
</evidence>
<proteinExistence type="predicted"/>
<dbReference type="InterPro" id="IPR036409">
    <property type="entry name" value="Aldolase_II/adducin_N_sf"/>
</dbReference>
<dbReference type="KEGG" id="mflg:ABS361_21475"/>
<dbReference type="AlphaFoldDB" id="A0AAU7XBW1"/>
<evidence type="ECO:0000313" key="4">
    <source>
        <dbReference type="EMBL" id="XBY44544.1"/>
    </source>
</evidence>
<gene>
    <name evidence="4" type="ORF">ABS361_21475</name>
</gene>
<dbReference type="GO" id="GO:0046872">
    <property type="term" value="F:metal ion binding"/>
    <property type="evidence" value="ECO:0007669"/>
    <property type="project" value="UniProtKB-KW"/>
</dbReference>
<evidence type="ECO:0000256" key="2">
    <source>
        <dbReference type="ARBA" id="ARBA00023239"/>
    </source>
</evidence>
<evidence type="ECO:0000256" key="1">
    <source>
        <dbReference type="ARBA" id="ARBA00022723"/>
    </source>
</evidence>
<dbReference type="GO" id="GO:0005829">
    <property type="term" value="C:cytosol"/>
    <property type="evidence" value="ECO:0007669"/>
    <property type="project" value="TreeGrafter"/>
</dbReference>
<dbReference type="PANTHER" id="PTHR22789:SF0">
    <property type="entry name" value="3-OXO-TETRONATE 4-PHOSPHATE DECARBOXYLASE-RELATED"/>
    <property type="match status" value="1"/>
</dbReference>
<dbReference type="Pfam" id="PF00596">
    <property type="entry name" value="Aldolase_II"/>
    <property type="match status" value="1"/>
</dbReference>
<keyword evidence="1" id="KW-0479">Metal-binding</keyword>
<accession>A0AAU7XBW1</accession>
<dbReference type="Gene3D" id="3.40.225.10">
    <property type="entry name" value="Class II aldolase/adducin N-terminal domain"/>
    <property type="match status" value="1"/>
</dbReference>
<dbReference type="SUPFAM" id="SSF53639">
    <property type="entry name" value="AraD/HMP-PK domain-like"/>
    <property type="match status" value="1"/>
</dbReference>
<protein>
    <submittedName>
        <fullName evidence="4">Class II aldolase/adducin family protein</fullName>
    </submittedName>
</protein>
<dbReference type="GO" id="GO:0019323">
    <property type="term" value="P:pentose catabolic process"/>
    <property type="evidence" value="ECO:0007669"/>
    <property type="project" value="TreeGrafter"/>
</dbReference>
<dbReference type="EMBL" id="CP158568">
    <property type="protein sequence ID" value="XBY44544.1"/>
    <property type="molecule type" value="Genomic_DNA"/>
</dbReference>
<dbReference type="InterPro" id="IPR001303">
    <property type="entry name" value="Aldolase_II/adducin_N"/>
</dbReference>
<dbReference type="SMART" id="SM01007">
    <property type="entry name" value="Aldolase_II"/>
    <property type="match status" value="1"/>
</dbReference>
<reference evidence="4" key="1">
    <citation type="submission" date="2024-06" db="EMBL/GenBank/DDBJ databases">
        <title>Methylostella associata gen. nov., sp. nov., a novel Ancalomicrobiaceae-affiliated facultatively methylotrophic bacteria that feed on methanotrophs of the genus Methylococcus.</title>
        <authorList>
            <person name="Saltykova V."/>
            <person name="Danilova O.V."/>
            <person name="Oshkin I.Y."/>
            <person name="Belova S.E."/>
            <person name="Pimenov N.V."/>
            <person name="Dedysh S.N."/>
        </authorList>
    </citation>
    <scope>NUCLEOTIDE SEQUENCE</scope>
    <source>
        <strain evidence="4">S20</strain>
    </source>
</reference>
<dbReference type="PANTHER" id="PTHR22789">
    <property type="entry name" value="FUCULOSE PHOSPHATE ALDOLASE"/>
    <property type="match status" value="1"/>
</dbReference>
<dbReference type="RefSeq" id="WP_407049637.1">
    <property type="nucleotide sequence ID" value="NZ_CP158568.1"/>
</dbReference>
<dbReference type="GO" id="GO:0016832">
    <property type="term" value="F:aldehyde-lyase activity"/>
    <property type="evidence" value="ECO:0007669"/>
    <property type="project" value="TreeGrafter"/>
</dbReference>
<keyword evidence="2" id="KW-0456">Lyase</keyword>
<name>A0AAU7XBW1_9HYPH</name>
<dbReference type="InterPro" id="IPR050197">
    <property type="entry name" value="Aldolase_class_II_sugar_metab"/>
</dbReference>
<feature type="domain" description="Class II aldolase/adducin N-terminal" evidence="3">
    <location>
        <begin position="10"/>
        <end position="191"/>
    </location>
</feature>
<organism evidence="4">
    <name type="scientific">Methyloraptor flagellatus</name>
    <dbReference type="NCBI Taxonomy" id="3162530"/>
    <lineage>
        <taxon>Bacteria</taxon>
        <taxon>Pseudomonadati</taxon>
        <taxon>Pseudomonadota</taxon>
        <taxon>Alphaproteobacteria</taxon>
        <taxon>Hyphomicrobiales</taxon>
        <taxon>Ancalomicrobiaceae</taxon>
        <taxon>Methyloraptor</taxon>
    </lineage>
</organism>